<evidence type="ECO:0000313" key="2">
    <source>
        <dbReference type="Proteomes" id="UP000324222"/>
    </source>
</evidence>
<accession>A0A5B7I5E7</accession>
<evidence type="ECO:0000313" key="1">
    <source>
        <dbReference type="EMBL" id="MPC77553.1"/>
    </source>
</evidence>
<dbReference type="Proteomes" id="UP000324222">
    <property type="component" value="Unassembled WGS sequence"/>
</dbReference>
<protein>
    <submittedName>
        <fullName evidence="1">Uncharacterized protein</fullName>
    </submittedName>
</protein>
<dbReference type="AlphaFoldDB" id="A0A5B7I5E7"/>
<comment type="caution">
    <text evidence="1">The sequence shown here is derived from an EMBL/GenBank/DDBJ whole genome shotgun (WGS) entry which is preliminary data.</text>
</comment>
<gene>
    <name evidence="1" type="ORF">E2C01_072010</name>
</gene>
<reference evidence="1 2" key="1">
    <citation type="submission" date="2019-05" db="EMBL/GenBank/DDBJ databases">
        <title>Another draft genome of Portunus trituberculatus and its Hox gene families provides insights of decapod evolution.</title>
        <authorList>
            <person name="Jeong J.-H."/>
            <person name="Song I."/>
            <person name="Kim S."/>
            <person name="Choi T."/>
            <person name="Kim D."/>
            <person name="Ryu S."/>
            <person name="Kim W."/>
        </authorList>
    </citation>
    <scope>NUCLEOTIDE SEQUENCE [LARGE SCALE GENOMIC DNA]</scope>
    <source>
        <tissue evidence="1">Muscle</tissue>
    </source>
</reference>
<proteinExistence type="predicted"/>
<keyword evidence="2" id="KW-1185">Reference proteome</keyword>
<organism evidence="1 2">
    <name type="scientific">Portunus trituberculatus</name>
    <name type="common">Swimming crab</name>
    <name type="synonym">Neptunus trituberculatus</name>
    <dbReference type="NCBI Taxonomy" id="210409"/>
    <lineage>
        <taxon>Eukaryota</taxon>
        <taxon>Metazoa</taxon>
        <taxon>Ecdysozoa</taxon>
        <taxon>Arthropoda</taxon>
        <taxon>Crustacea</taxon>
        <taxon>Multicrustacea</taxon>
        <taxon>Malacostraca</taxon>
        <taxon>Eumalacostraca</taxon>
        <taxon>Eucarida</taxon>
        <taxon>Decapoda</taxon>
        <taxon>Pleocyemata</taxon>
        <taxon>Brachyura</taxon>
        <taxon>Eubrachyura</taxon>
        <taxon>Portunoidea</taxon>
        <taxon>Portunidae</taxon>
        <taxon>Portuninae</taxon>
        <taxon>Portunus</taxon>
    </lineage>
</organism>
<name>A0A5B7I5E7_PORTR</name>
<sequence>MVLKGLKELKGRTSSSRLLGLEGLSLISCFRSSHQGPVAILLPPCSILFFISDYTPQDGPYLVDLRRLDQATGVTEYQGFL</sequence>
<dbReference type="EMBL" id="VSRR010046123">
    <property type="protein sequence ID" value="MPC77553.1"/>
    <property type="molecule type" value="Genomic_DNA"/>
</dbReference>